<dbReference type="InterPro" id="IPR011009">
    <property type="entry name" value="Kinase-like_dom_sf"/>
</dbReference>
<reference evidence="4" key="2">
    <citation type="submission" date="2015-01" db="EMBL/GenBank/DDBJ databases">
        <title>Evolutionary Origins and Diversification of the Mycorrhizal Mutualists.</title>
        <authorList>
            <consortium name="DOE Joint Genome Institute"/>
            <consortium name="Mycorrhizal Genomics Consortium"/>
            <person name="Kohler A."/>
            <person name="Kuo A."/>
            <person name="Nagy L.G."/>
            <person name="Floudas D."/>
            <person name="Copeland A."/>
            <person name="Barry K.W."/>
            <person name="Cichocki N."/>
            <person name="Veneault-Fourrey C."/>
            <person name="LaButti K."/>
            <person name="Lindquist E.A."/>
            <person name="Lipzen A."/>
            <person name="Lundell T."/>
            <person name="Morin E."/>
            <person name="Murat C."/>
            <person name="Riley R."/>
            <person name="Ohm R."/>
            <person name="Sun H."/>
            <person name="Tunlid A."/>
            <person name="Henrissat B."/>
            <person name="Grigoriev I.V."/>
            <person name="Hibbett D.S."/>
            <person name="Martin F."/>
        </authorList>
    </citation>
    <scope>NUCLEOTIDE SEQUENCE [LARGE SCALE GENOMIC DNA]</scope>
    <source>
        <strain evidence="4">h7</strain>
    </source>
</reference>
<dbReference type="Pfam" id="PF00069">
    <property type="entry name" value="Pkinase"/>
    <property type="match status" value="1"/>
</dbReference>
<evidence type="ECO:0000313" key="3">
    <source>
        <dbReference type="EMBL" id="KIM35187.1"/>
    </source>
</evidence>
<dbReference type="AlphaFoldDB" id="A0A0C2Y272"/>
<dbReference type="Gene3D" id="1.10.510.10">
    <property type="entry name" value="Transferase(Phosphotransferase) domain 1"/>
    <property type="match status" value="1"/>
</dbReference>
<dbReference type="InterPro" id="IPR000719">
    <property type="entry name" value="Prot_kinase_dom"/>
</dbReference>
<dbReference type="GO" id="GO:0004674">
    <property type="term" value="F:protein serine/threonine kinase activity"/>
    <property type="evidence" value="ECO:0007669"/>
    <property type="project" value="UniProtKB-EC"/>
</dbReference>
<evidence type="ECO:0000256" key="1">
    <source>
        <dbReference type="ARBA" id="ARBA00012513"/>
    </source>
</evidence>
<sequence length="233" mass="26383">MIDYGYDKPNHSQALVLDLLGANLQSIRKRCGGRFSIKTTLMLATQLIPTIQYIHSKGFVHRDIKPGNLLLGPKDSETSVYIVDFGIARRYKNPRNDAHMPFLDGKSLVGTVRYASLNTHLGIAQTRRDDIECLAYTLLDCLRDLPWGRISGGTPKQFEDRVREKKRSWTPERLCVGIPNAFKVLLAHARQLDFDEEPDYDGLQKAFLDDMKLHGCFPDTPFDWSETGDTKGA</sequence>
<dbReference type="Proteomes" id="UP000053424">
    <property type="component" value="Unassembled WGS sequence"/>
</dbReference>
<organism evidence="3 4">
    <name type="scientific">Hebeloma cylindrosporum</name>
    <dbReference type="NCBI Taxonomy" id="76867"/>
    <lineage>
        <taxon>Eukaryota</taxon>
        <taxon>Fungi</taxon>
        <taxon>Dikarya</taxon>
        <taxon>Basidiomycota</taxon>
        <taxon>Agaricomycotina</taxon>
        <taxon>Agaricomycetes</taxon>
        <taxon>Agaricomycetidae</taxon>
        <taxon>Agaricales</taxon>
        <taxon>Agaricineae</taxon>
        <taxon>Hymenogastraceae</taxon>
        <taxon>Hebeloma</taxon>
    </lineage>
</organism>
<evidence type="ECO:0000259" key="2">
    <source>
        <dbReference type="PROSITE" id="PS50011"/>
    </source>
</evidence>
<protein>
    <recommendedName>
        <fullName evidence="1">non-specific serine/threonine protein kinase</fullName>
        <ecNumber evidence="1">2.7.11.1</ecNumber>
    </recommendedName>
</protein>
<dbReference type="HOGENOM" id="CLU_019279_2_0_1"/>
<dbReference type="PANTHER" id="PTHR11909">
    <property type="entry name" value="CASEIN KINASE-RELATED"/>
    <property type="match status" value="1"/>
</dbReference>
<dbReference type="EC" id="2.7.11.1" evidence="1"/>
<dbReference type="SUPFAM" id="SSF56112">
    <property type="entry name" value="Protein kinase-like (PK-like)"/>
    <property type="match status" value="1"/>
</dbReference>
<proteinExistence type="predicted"/>
<dbReference type="InterPro" id="IPR008271">
    <property type="entry name" value="Ser/Thr_kinase_AS"/>
</dbReference>
<accession>A0A0C2Y272</accession>
<evidence type="ECO:0000313" key="4">
    <source>
        <dbReference type="Proteomes" id="UP000053424"/>
    </source>
</evidence>
<dbReference type="PROSITE" id="PS00108">
    <property type="entry name" value="PROTEIN_KINASE_ST"/>
    <property type="match status" value="1"/>
</dbReference>
<dbReference type="GO" id="GO:0005524">
    <property type="term" value="F:ATP binding"/>
    <property type="evidence" value="ECO:0007669"/>
    <property type="project" value="InterPro"/>
</dbReference>
<dbReference type="SMART" id="SM00220">
    <property type="entry name" value="S_TKc"/>
    <property type="match status" value="1"/>
</dbReference>
<dbReference type="STRING" id="686832.A0A0C2Y272"/>
<feature type="domain" description="Protein kinase" evidence="2">
    <location>
        <begin position="1"/>
        <end position="208"/>
    </location>
</feature>
<dbReference type="InterPro" id="IPR050235">
    <property type="entry name" value="CK1_Ser-Thr_kinase"/>
</dbReference>
<reference evidence="3 4" key="1">
    <citation type="submission" date="2014-04" db="EMBL/GenBank/DDBJ databases">
        <authorList>
            <consortium name="DOE Joint Genome Institute"/>
            <person name="Kuo A."/>
            <person name="Gay G."/>
            <person name="Dore J."/>
            <person name="Kohler A."/>
            <person name="Nagy L.G."/>
            <person name="Floudas D."/>
            <person name="Copeland A."/>
            <person name="Barry K.W."/>
            <person name="Cichocki N."/>
            <person name="Veneault-Fourrey C."/>
            <person name="LaButti K."/>
            <person name="Lindquist E.A."/>
            <person name="Lipzen A."/>
            <person name="Lundell T."/>
            <person name="Morin E."/>
            <person name="Murat C."/>
            <person name="Sun H."/>
            <person name="Tunlid A."/>
            <person name="Henrissat B."/>
            <person name="Grigoriev I.V."/>
            <person name="Hibbett D.S."/>
            <person name="Martin F."/>
            <person name="Nordberg H.P."/>
            <person name="Cantor M.N."/>
            <person name="Hua S.X."/>
        </authorList>
    </citation>
    <scope>NUCLEOTIDE SEQUENCE [LARGE SCALE GENOMIC DNA]</scope>
    <source>
        <strain evidence="4">h7</strain>
    </source>
</reference>
<dbReference type="OrthoDB" id="1932208at2759"/>
<gene>
    <name evidence="3" type="ORF">M413DRAFT_79656</name>
</gene>
<dbReference type="PROSITE" id="PS50011">
    <property type="entry name" value="PROTEIN_KINASE_DOM"/>
    <property type="match status" value="1"/>
</dbReference>
<name>A0A0C2Y272_HEBCY</name>
<dbReference type="EMBL" id="KN831828">
    <property type="protein sequence ID" value="KIM35187.1"/>
    <property type="molecule type" value="Genomic_DNA"/>
</dbReference>
<keyword evidence="4" id="KW-1185">Reference proteome</keyword>